<evidence type="ECO:0000313" key="1">
    <source>
        <dbReference type="EMBL" id="MBB4144295.1"/>
    </source>
</evidence>
<keyword evidence="2" id="KW-1185">Reference proteome</keyword>
<dbReference type="RefSeq" id="WP_062556410.1">
    <property type="nucleotide sequence ID" value="NZ_CP049249.1"/>
</dbReference>
<organism evidence="1 2">
    <name type="scientific">Rhizobium rhizoryzae</name>
    <dbReference type="NCBI Taxonomy" id="451876"/>
    <lineage>
        <taxon>Bacteria</taxon>
        <taxon>Pseudomonadati</taxon>
        <taxon>Pseudomonadota</taxon>
        <taxon>Alphaproteobacteria</taxon>
        <taxon>Hyphomicrobiales</taxon>
        <taxon>Rhizobiaceae</taxon>
        <taxon>Rhizobium/Agrobacterium group</taxon>
        <taxon>Rhizobium</taxon>
    </lineage>
</organism>
<name>A0A7W6PQK8_9HYPH</name>
<comment type="caution">
    <text evidence="1">The sequence shown here is derived from an EMBL/GenBank/DDBJ whole genome shotgun (WGS) entry which is preliminary data.</text>
</comment>
<accession>A0A7W6PQK8</accession>
<dbReference type="EMBL" id="JACIEC010000003">
    <property type="protein sequence ID" value="MBB4144295.1"/>
    <property type="molecule type" value="Genomic_DNA"/>
</dbReference>
<proteinExistence type="predicted"/>
<gene>
    <name evidence="1" type="ORF">GGQ72_002852</name>
</gene>
<reference evidence="1 2" key="1">
    <citation type="submission" date="2020-08" db="EMBL/GenBank/DDBJ databases">
        <title>Genomic Encyclopedia of Type Strains, Phase IV (KMG-IV): sequencing the most valuable type-strain genomes for metagenomic binning, comparative biology and taxonomic classification.</title>
        <authorList>
            <person name="Goeker M."/>
        </authorList>
    </citation>
    <scope>NUCLEOTIDE SEQUENCE [LARGE SCALE GENOMIC DNA]</scope>
    <source>
        <strain evidence="1 2">DSM 29514</strain>
    </source>
</reference>
<sequence>MEKYEQLKLYFSNAETRSTCATLLQRACNAKLCNGSNSWNEAGSMNVVSMNFENNERRDEFFALINMIGYAVSIANTLGSQTAAEHMDTARAALIKQLQDEMSSNLSADNINRIATVRAGHC</sequence>
<evidence type="ECO:0000313" key="2">
    <source>
        <dbReference type="Proteomes" id="UP000519897"/>
    </source>
</evidence>
<dbReference type="AlphaFoldDB" id="A0A7W6PQK8"/>
<protein>
    <submittedName>
        <fullName evidence="1">Uncharacterized protein</fullName>
    </submittedName>
</protein>
<dbReference type="Proteomes" id="UP000519897">
    <property type="component" value="Unassembled WGS sequence"/>
</dbReference>